<dbReference type="AlphaFoldDB" id="A0A6F9DX26"/>
<name>A0A6F9DX26_9ASCI</name>
<organism evidence="7">
    <name type="scientific">Phallusia mammillata</name>
    <dbReference type="NCBI Taxonomy" id="59560"/>
    <lineage>
        <taxon>Eukaryota</taxon>
        <taxon>Metazoa</taxon>
        <taxon>Chordata</taxon>
        <taxon>Tunicata</taxon>
        <taxon>Ascidiacea</taxon>
        <taxon>Phlebobranchia</taxon>
        <taxon>Ascidiidae</taxon>
        <taxon>Phallusia</taxon>
    </lineage>
</organism>
<accession>A0A6F9DX26</accession>
<dbReference type="EMBL" id="LR791827">
    <property type="protein sequence ID" value="CAB3267689.1"/>
    <property type="molecule type" value="mRNA"/>
</dbReference>
<dbReference type="GO" id="GO:0005774">
    <property type="term" value="C:vacuolar membrane"/>
    <property type="evidence" value="ECO:0007669"/>
    <property type="project" value="TreeGrafter"/>
</dbReference>
<dbReference type="Gene3D" id="2.130.10.10">
    <property type="entry name" value="YVTN repeat-like/Quinoprotein amine dehydrogenase"/>
    <property type="match status" value="1"/>
</dbReference>
<evidence type="ECO:0000256" key="5">
    <source>
        <dbReference type="ARBA" id="ARBA00046230"/>
    </source>
</evidence>
<feature type="repeat" description="WD" evidence="6">
    <location>
        <begin position="191"/>
        <end position="235"/>
    </location>
</feature>
<dbReference type="PROSITE" id="PS50294">
    <property type="entry name" value="WD_REPEATS_REGION"/>
    <property type="match status" value="2"/>
</dbReference>
<dbReference type="GO" id="GO:0061700">
    <property type="term" value="C:GATOR2 complex"/>
    <property type="evidence" value="ECO:0007669"/>
    <property type="project" value="TreeGrafter"/>
</dbReference>
<dbReference type="GO" id="GO:0034198">
    <property type="term" value="P:cellular response to amino acid starvation"/>
    <property type="evidence" value="ECO:0007669"/>
    <property type="project" value="TreeGrafter"/>
</dbReference>
<dbReference type="SUPFAM" id="SSF50978">
    <property type="entry name" value="WD40 repeat-like"/>
    <property type="match status" value="1"/>
</dbReference>
<dbReference type="InterPro" id="IPR037590">
    <property type="entry name" value="WDR24"/>
</dbReference>
<gene>
    <name evidence="7" type="primary">Wdr24</name>
</gene>
<dbReference type="GO" id="GO:1904263">
    <property type="term" value="P:positive regulation of TORC1 signaling"/>
    <property type="evidence" value="ECO:0007669"/>
    <property type="project" value="TreeGrafter"/>
</dbReference>
<sequence length="852" mass="95310">MMRGNKPVMINVGSSVNALSLSKDNSKVVIAGRALLKIYNVDETNGFTEHLNLHVGRKQGLNMSCSDVAWSSVDETLVATAATNGAVVAWDLSAPGREKKLAILAEHRRTVTKVSFHNFEANLLISGSQDGTMKLFDLRKRESTSTFQSKADGVRSVQFNPHEYFLFAASFDNGYVQIWDYRRPTGCVNQFIAHKGSVYTLDWHPDADRKMTLATGGRDNMVKVWSFENNKEKEINNVPTMSSVSSVKWRPHHPEQIATVSMMLDFSVNVWHLGRKYVPFAHFEVHKDSPSGIAWKQTDSNYIFSCSKDGNLMMHAMRDASCPADQSVSSGLAFSSCGFIAHSSQTSNTMVRAQSPLGSSSKLPAIFGWKAGMKDMVEIENLPDSPLATAPRTSHFLNAKSKFRIFTSVHYETKPCVDFDDYPDSTSHIFEHMTMKNFIFAARKYILDGASANLTFSELCHYNSEVALDAGLCNVARTWKLLGVFFHKDILLNKSSTKVESGEKLKKLESENKRHSLTVKKDEIHGSQIISNTMNDIDSEHHSDDGRLQIEDYLTDIARGRQSEPDLYMTDDDPGFGYGGITSEAEFLSEHEYSYVPSEAFQQREDIELDAIAKFGHIEPPSGINVDTESEKRILTAHGGRWHEKVVPKTMELSSSPSPPANEDDNISEGVINVRPTLWPAPLDEIKEDIACQQLEYFAEMNDIQTPVVMLLAMSSYPTPVILPIKSETVEHWQSSYLDLLAKNQLWVEHAKVVKLSRVPAVQALSSSSTFTLGCQVCQRRLPSSNPWSCDRRMDGEHQNKAVSCFYCQLPVRGRYTYCQGCSFGGHSSCMAAWIKLCQANRTPIVCKYHCV</sequence>
<evidence type="ECO:0000256" key="6">
    <source>
        <dbReference type="PROSITE-ProRule" id="PRU00221"/>
    </source>
</evidence>
<dbReference type="GO" id="GO:0016239">
    <property type="term" value="P:positive regulation of macroautophagy"/>
    <property type="evidence" value="ECO:0007669"/>
    <property type="project" value="TreeGrafter"/>
</dbReference>
<dbReference type="Pfam" id="PF00400">
    <property type="entry name" value="WD40"/>
    <property type="match status" value="3"/>
</dbReference>
<dbReference type="PANTHER" id="PTHR46200">
    <property type="entry name" value="GATOR COMPLEX PROTEIN WDR24"/>
    <property type="match status" value="1"/>
</dbReference>
<feature type="repeat" description="WD" evidence="6">
    <location>
        <begin position="104"/>
        <end position="146"/>
    </location>
</feature>
<comment type="similarity">
    <text evidence="1">Belongs to the WD repeat WDR24 family.</text>
</comment>
<dbReference type="InterPro" id="IPR036322">
    <property type="entry name" value="WD40_repeat_dom_sf"/>
</dbReference>
<comment type="function">
    <text evidence="5">Catalytic component of the GATOR2 complex, a multiprotein complex that acts as an activator of the amino acid-sensing branch of the mTORC1 signaling pathway. The GATOR2 complex indirectly activates mTORC1 through the inhibition of the GATOR1 subcomplex. GATOR2 probably acts as an E3 ubiquitin-protein ligase toward GATOR1. In the presence of abundant amino acids, the GATOR2 complex mediates ubiquitination of the NPRL2 core component of the GATOR1 complex, leading to GATOR1 inactivation. In the absence of amino acids, GATOR2 is inhibited, activating the GATOR1 complex. In addition to its role in regulation of the mTORC1 complex, promotes the acidification of lysosomes and facilitates autophagic flux. Within the GATOR2 complex, WDR24 constitutes the catalytic subunit that mediates 'Lys-6'-linked ubiquitination of NPRL2.</text>
</comment>
<keyword evidence="3" id="KW-0677">Repeat</keyword>
<keyword evidence="2 6" id="KW-0853">WD repeat</keyword>
<reference evidence="7" key="1">
    <citation type="submission" date="2020-04" db="EMBL/GenBank/DDBJ databases">
        <authorList>
            <person name="Neveu A P."/>
        </authorList>
    </citation>
    <scope>NUCLEOTIDE SEQUENCE</scope>
    <source>
        <tissue evidence="7">Whole embryo</tissue>
    </source>
</reference>
<dbReference type="SMART" id="SM00320">
    <property type="entry name" value="WD40"/>
    <property type="match status" value="7"/>
</dbReference>
<dbReference type="PANTHER" id="PTHR46200:SF1">
    <property type="entry name" value="GATOR COMPLEX PROTEIN WDR24"/>
    <property type="match status" value="1"/>
</dbReference>
<dbReference type="GO" id="GO:0005829">
    <property type="term" value="C:cytosol"/>
    <property type="evidence" value="ECO:0007669"/>
    <property type="project" value="TreeGrafter"/>
</dbReference>
<proteinExistence type="evidence at transcript level"/>
<dbReference type="PROSITE" id="PS50082">
    <property type="entry name" value="WD_REPEATS_2"/>
    <property type="match status" value="2"/>
</dbReference>
<evidence type="ECO:0000256" key="3">
    <source>
        <dbReference type="ARBA" id="ARBA00022737"/>
    </source>
</evidence>
<protein>
    <recommendedName>
        <fullName evidence="4">GATOR2 complex protein WDR24</fullName>
    </recommendedName>
</protein>
<evidence type="ECO:0000256" key="2">
    <source>
        <dbReference type="ARBA" id="ARBA00022574"/>
    </source>
</evidence>
<dbReference type="InterPro" id="IPR001680">
    <property type="entry name" value="WD40_rpt"/>
</dbReference>
<evidence type="ECO:0000256" key="1">
    <source>
        <dbReference type="ARBA" id="ARBA00008134"/>
    </source>
</evidence>
<evidence type="ECO:0000313" key="7">
    <source>
        <dbReference type="EMBL" id="CAB3267689.1"/>
    </source>
</evidence>
<evidence type="ECO:0000256" key="4">
    <source>
        <dbReference type="ARBA" id="ARBA00040269"/>
    </source>
</evidence>
<dbReference type="InterPro" id="IPR015943">
    <property type="entry name" value="WD40/YVTN_repeat-like_dom_sf"/>
</dbReference>